<evidence type="ECO:0000313" key="2">
    <source>
        <dbReference type="EMBL" id="RIM97214.1"/>
    </source>
</evidence>
<sequence>MKKKVGILTAPDLAKKLADKYYETLPSLLSSQFDSSIEWEVEVIKDSITGAAKNFIDLYTNTESYAKENNWSYVINLTDLPILDEKKVIAADINKKSKTILLSVSAFGWGSIRKRVERAILYAMKEVYYLSNDNNQQGNEYNNKYYSQNAFPSKRLQRKTVYIEDTDSYHIRYLIFPSFIGKLQLVSGMVSVNKPLNMMKTLTSSLALSFTTGAFGLIFTTLWQLSYIFSELRLLSLSFASIFAMLIWIILAHQLWDIPAGKGEKHISKLYNFTTLITLFISVSIYYITLFILFLITCLTILPADFVGKTIGTSGPADFIQYIEIAWLAASIATVAGAVGVGLTNEKLVKESTFSYRQQSRYENIVNKKSEK</sequence>
<dbReference type="EMBL" id="QXUF01000128">
    <property type="protein sequence ID" value="RIM97214.1"/>
    <property type="molecule type" value="Genomic_DNA"/>
</dbReference>
<accession>A0A418IC94</accession>
<protein>
    <submittedName>
        <fullName evidence="2">5,10-methylene-tetrahydrofolate dehydrogenase</fullName>
    </submittedName>
</protein>
<gene>
    <name evidence="2" type="ORF">BU112_13005</name>
</gene>
<reference evidence="2 3" key="1">
    <citation type="journal article" date="2016" name="Front. Microbiol.">
        <title>Comprehensive Phylogenetic Analysis of Bovine Non-aureus Staphylococci Species Based on Whole-Genome Sequencing.</title>
        <authorList>
            <person name="Naushad S."/>
            <person name="Barkema H.W."/>
            <person name="Luby C."/>
            <person name="Condas L.A."/>
            <person name="Nobrega D.B."/>
            <person name="Carson D.A."/>
            <person name="De Buck J."/>
        </authorList>
    </citation>
    <scope>NUCLEOTIDE SEQUENCE [LARGE SCALE GENOMIC DNA]</scope>
    <source>
        <strain evidence="2 3">SNUC 4554</strain>
    </source>
</reference>
<name>A0A418IC94_9STAP</name>
<dbReference type="AlphaFoldDB" id="A0A418IC94"/>
<dbReference type="GeneID" id="79051038"/>
<organism evidence="2 3">
    <name type="scientific">Staphylococcus shinii</name>
    <dbReference type="NCBI Taxonomy" id="2912228"/>
    <lineage>
        <taxon>Bacteria</taxon>
        <taxon>Bacillati</taxon>
        <taxon>Bacillota</taxon>
        <taxon>Bacilli</taxon>
        <taxon>Bacillales</taxon>
        <taxon>Staphylococcaceae</taxon>
        <taxon>Staphylococcus</taxon>
    </lineage>
</organism>
<dbReference type="Proteomes" id="UP000286317">
    <property type="component" value="Unassembled WGS sequence"/>
</dbReference>
<keyword evidence="3" id="KW-1185">Reference proteome</keyword>
<feature type="transmembrane region" description="Helical" evidence="1">
    <location>
        <begin position="206"/>
        <end position="229"/>
    </location>
</feature>
<feature type="transmembrane region" description="Helical" evidence="1">
    <location>
        <begin position="276"/>
        <end position="302"/>
    </location>
</feature>
<dbReference type="OrthoDB" id="8477132at2"/>
<evidence type="ECO:0000256" key="1">
    <source>
        <dbReference type="SAM" id="Phobius"/>
    </source>
</evidence>
<keyword evidence="1" id="KW-1133">Transmembrane helix</keyword>
<dbReference type="RefSeq" id="WP_052253405.1">
    <property type="nucleotide sequence ID" value="NZ_CP068712.1"/>
</dbReference>
<evidence type="ECO:0000313" key="3">
    <source>
        <dbReference type="Proteomes" id="UP000286317"/>
    </source>
</evidence>
<comment type="caution">
    <text evidence="2">The sequence shown here is derived from an EMBL/GenBank/DDBJ whole genome shotgun (WGS) entry which is preliminary data.</text>
</comment>
<proteinExistence type="predicted"/>
<keyword evidence="1" id="KW-0472">Membrane</keyword>
<feature type="transmembrane region" description="Helical" evidence="1">
    <location>
        <begin position="235"/>
        <end position="256"/>
    </location>
</feature>
<feature type="transmembrane region" description="Helical" evidence="1">
    <location>
        <begin position="322"/>
        <end position="343"/>
    </location>
</feature>
<keyword evidence="1" id="KW-0812">Transmembrane</keyword>